<evidence type="ECO:0000256" key="1">
    <source>
        <dbReference type="ARBA" id="ARBA00001917"/>
    </source>
</evidence>
<keyword evidence="10" id="KW-1185">Reference proteome</keyword>
<feature type="binding site" evidence="7">
    <location>
        <position position="236"/>
    </location>
    <ligand>
        <name>FMN</name>
        <dbReference type="ChEBI" id="CHEBI:58210"/>
    </ligand>
</feature>
<feature type="binding site" evidence="7">
    <location>
        <position position="212"/>
    </location>
    <ligand>
        <name>FMN</name>
        <dbReference type="ChEBI" id="CHEBI:58210"/>
    </ligand>
</feature>
<evidence type="ECO:0000313" key="10">
    <source>
        <dbReference type="Proteomes" id="UP000239867"/>
    </source>
</evidence>
<keyword evidence="3 7" id="KW-0288">FMN</keyword>
<dbReference type="Gene3D" id="3.20.20.70">
    <property type="entry name" value="Aldolase class I"/>
    <property type="match status" value="1"/>
</dbReference>
<dbReference type="EMBL" id="CP021255">
    <property type="protein sequence ID" value="AVD72242.1"/>
    <property type="molecule type" value="Genomic_DNA"/>
</dbReference>
<accession>A0A2L1GRE6</accession>
<dbReference type="RefSeq" id="WP_104937446.1">
    <property type="nucleotide sequence ID" value="NZ_CP021255.1"/>
</dbReference>
<dbReference type="CDD" id="cd02809">
    <property type="entry name" value="alpha_hydroxyacid_oxid_FMN"/>
    <property type="match status" value="1"/>
</dbReference>
<feature type="active site" description="Proton acceptor" evidence="6">
    <location>
        <position position="236"/>
    </location>
</feature>
<dbReference type="SUPFAM" id="SSF51395">
    <property type="entry name" value="FMN-linked oxidoreductases"/>
    <property type="match status" value="1"/>
</dbReference>
<evidence type="ECO:0000256" key="3">
    <source>
        <dbReference type="ARBA" id="ARBA00022643"/>
    </source>
</evidence>
<dbReference type="KEGG" id="deo:CAY53_04955"/>
<dbReference type="OrthoDB" id="9770452at2"/>
<feature type="binding site" evidence="7">
    <location>
        <begin position="267"/>
        <end position="271"/>
    </location>
    <ligand>
        <name>FMN</name>
        <dbReference type="ChEBI" id="CHEBI:58210"/>
    </ligand>
</feature>
<dbReference type="PANTHER" id="PTHR10578:SF107">
    <property type="entry name" value="2-HYDROXYACID OXIDASE 1"/>
    <property type="match status" value="1"/>
</dbReference>
<comment type="similarity">
    <text evidence="5">Belongs to the FMN-dependent alpha-hydroxy acid dehydrogenase family.</text>
</comment>
<evidence type="ECO:0000256" key="6">
    <source>
        <dbReference type="PIRSR" id="PIRSR000138-1"/>
    </source>
</evidence>
<proteinExistence type="inferred from homology"/>
<evidence type="ECO:0000256" key="7">
    <source>
        <dbReference type="PIRSR" id="PIRSR000138-2"/>
    </source>
</evidence>
<evidence type="ECO:0000256" key="4">
    <source>
        <dbReference type="ARBA" id="ARBA00023002"/>
    </source>
</evidence>
<evidence type="ECO:0000256" key="2">
    <source>
        <dbReference type="ARBA" id="ARBA00022630"/>
    </source>
</evidence>
<comment type="cofactor">
    <cofactor evidence="1">
        <name>FMN</name>
        <dbReference type="ChEBI" id="CHEBI:58210"/>
    </cofactor>
</comment>
<evidence type="ECO:0000259" key="8">
    <source>
        <dbReference type="PROSITE" id="PS51349"/>
    </source>
</evidence>
<gene>
    <name evidence="9" type="ORF">CAY53_04955</name>
</gene>
<dbReference type="GO" id="GO:0016491">
    <property type="term" value="F:oxidoreductase activity"/>
    <property type="evidence" value="ECO:0007669"/>
    <property type="project" value="UniProtKB-KW"/>
</dbReference>
<protein>
    <submittedName>
        <fullName evidence="9">Alpha-hydroxy-acid oxidizing enzyme</fullName>
    </submittedName>
</protein>
<evidence type="ECO:0000313" key="9">
    <source>
        <dbReference type="EMBL" id="AVD72242.1"/>
    </source>
</evidence>
<evidence type="ECO:0000256" key="5">
    <source>
        <dbReference type="ARBA" id="ARBA00024042"/>
    </source>
</evidence>
<feature type="binding site" evidence="7">
    <location>
        <position position="234"/>
    </location>
    <ligand>
        <name>FMN</name>
        <dbReference type="ChEBI" id="CHEBI:58210"/>
    </ligand>
</feature>
<dbReference type="InterPro" id="IPR037396">
    <property type="entry name" value="FMN_HAD"/>
</dbReference>
<dbReference type="Pfam" id="PF01070">
    <property type="entry name" value="FMN_dh"/>
    <property type="match status" value="2"/>
</dbReference>
<dbReference type="InterPro" id="IPR013785">
    <property type="entry name" value="Aldolase_TIM"/>
</dbReference>
<dbReference type="AlphaFoldDB" id="A0A2L1GRE6"/>
<reference evidence="9" key="2">
    <citation type="journal article" date="2018" name="MBio">
        <title>Insights into the evolution of host association through the isolation and characterization of a novel human periodontal pathobiont, Desulfobulbus oralis.</title>
        <authorList>
            <person name="Cross K.L."/>
            <person name="Chirania P."/>
            <person name="Xiong W."/>
            <person name="Beall C.J."/>
            <person name="Elkins J.G."/>
            <person name="Giannone R.J."/>
            <person name="Griffen A.L."/>
            <person name="Guss A.M."/>
            <person name="Hettich R.L."/>
            <person name="Joshi S.S."/>
            <person name="Mokrzan E.M."/>
            <person name="Martin R.K."/>
            <person name="Zhulin I.B."/>
            <person name="Leys E.J."/>
            <person name="Podar M."/>
        </authorList>
    </citation>
    <scope>NUCLEOTIDE SEQUENCE [LARGE SCALE GENOMIC DNA]</scope>
    <source>
        <strain evidence="9">ORNL</strain>
    </source>
</reference>
<name>A0A2L1GRE6_9BACT</name>
<dbReference type="GO" id="GO:0010181">
    <property type="term" value="F:FMN binding"/>
    <property type="evidence" value="ECO:0007669"/>
    <property type="project" value="InterPro"/>
</dbReference>
<dbReference type="PIRSF" id="PIRSF000138">
    <property type="entry name" value="Al-hdrx_acd_dh"/>
    <property type="match status" value="1"/>
</dbReference>
<keyword evidence="4" id="KW-0560">Oxidoreductase</keyword>
<dbReference type="Proteomes" id="UP000239867">
    <property type="component" value="Chromosome"/>
</dbReference>
<organism evidence="9 10">
    <name type="scientific">Desulfobulbus oralis</name>
    <dbReference type="NCBI Taxonomy" id="1986146"/>
    <lineage>
        <taxon>Bacteria</taxon>
        <taxon>Pseudomonadati</taxon>
        <taxon>Thermodesulfobacteriota</taxon>
        <taxon>Desulfobulbia</taxon>
        <taxon>Desulfobulbales</taxon>
        <taxon>Desulfobulbaceae</taxon>
        <taxon>Desulfobulbus</taxon>
    </lineage>
</organism>
<feature type="binding site" evidence="7">
    <location>
        <position position="239"/>
    </location>
    <ligand>
        <name>glyoxylate</name>
        <dbReference type="ChEBI" id="CHEBI:36655"/>
    </ligand>
</feature>
<dbReference type="InterPro" id="IPR012133">
    <property type="entry name" value="Alpha-hydoxy_acid_DH_FMN"/>
</dbReference>
<reference evidence="9" key="1">
    <citation type="submission" date="2017-05" db="EMBL/GenBank/DDBJ databases">
        <authorList>
            <person name="Song R."/>
            <person name="Chenine A.L."/>
            <person name="Ruprecht R.M."/>
        </authorList>
    </citation>
    <scope>NUCLEOTIDE SEQUENCE</scope>
    <source>
        <strain evidence="9">ORNL</strain>
    </source>
</reference>
<dbReference type="InterPro" id="IPR000262">
    <property type="entry name" value="FMN-dep_DH"/>
</dbReference>
<sequence length="339" mass="35289">MSEDYRSIARERMKGHCRVCPACNGRACVGEVPGMGGLGTGSTFQNNYEALAQVTLNMTALHDVKVPDTGVTILGMNLKVPALAAPIGGVSFNMTAAVSEDDYIEAVLGGCEAAGTVGCSGDGVPPFIIDAAEKGLKSHPGIPFVKPWEGAELFEKIDRMMACKPLALGMDVDAAGLVSLREMGRPVAPMTVHELTRVIEHVHRQDCAFIVKGIMTPRDAEKAVAAGADAIVVSNHGGRILDHCPGTADVLPRIAAALRGRVPIIVDGGVRSGVDVLKMLALGADAVFIGRPVCVAAIGGGLDGVRIYFEGIRTQLAQAMLLTGVGTVGDINPELLFQG</sequence>
<dbReference type="PROSITE" id="PS51349">
    <property type="entry name" value="FMN_HYDROXY_ACID_DH_2"/>
    <property type="match status" value="1"/>
</dbReference>
<feature type="domain" description="FMN hydroxy acid dehydrogenase" evidence="8">
    <location>
        <begin position="36"/>
        <end position="339"/>
    </location>
</feature>
<dbReference type="PANTHER" id="PTHR10578">
    <property type="entry name" value="S -2-HYDROXY-ACID OXIDASE-RELATED"/>
    <property type="match status" value="1"/>
</dbReference>
<keyword evidence="2 7" id="KW-0285">Flavoprotein</keyword>
<feature type="binding site" evidence="7">
    <location>
        <begin position="290"/>
        <end position="291"/>
    </location>
    <ligand>
        <name>FMN</name>
        <dbReference type="ChEBI" id="CHEBI:58210"/>
    </ligand>
</feature>